<reference evidence="1" key="1">
    <citation type="submission" date="2024-12" db="EMBL/GenBank/DDBJ databases">
        <authorList>
            <person name="Wu N."/>
        </authorList>
    </citation>
    <scope>NUCLEOTIDE SEQUENCE</scope>
    <source>
        <strain evidence="1">P15</strain>
    </source>
</reference>
<keyword evidence="2" id="KW-1185">Reference proteome</keyword>
<gene>
    <name evidence="1" type="ORF">ACI1P1_13380</name>
</gene>
<evidence type="ECO:0000313" key="1">
    <source>
        <dbReference type="EMBL" id="MFM9329281.1"/>
    </source>
</evidence>
<sequence>MDSSIAHSPRQTGDLKHAFLYTRKGFWLITGVLLAVLLLSIGAAVSFGQVEIPISQSYRILLYHMTGIQIGDVQELSSGSFVDIIWKIRFPRVLMAMLIGMGLTLCGTIMQAAVQNPLADPYILGISSGASLGATFAILVGFGSLGVLAQTGIAFWAFAGAVGASLLVMILASAGGKMTSVKLVLSGMVINALCTAFANFIVYLANNAEGIKTVTFWTMGSLAASGWSKLPLVAVFTLGASLFFMLQSRILNTMLLGDEAAVTLGINLSACRRWYMVLTALVTGVMVSACGMIGFVGLIIPHVVRGMVGSDHRRLLPAAVLSGAIFLVWADVLARTIVPNVELPIGIITALIGAPLFMYMLVKKGYAFGGKS</sequence>
<accession>A0ACC7P005</accession>
<proteinExistence type="predicted"/>
<protein>
    <submittedName>
        <fullName evidence="1">FecCD family ABC transporter permease</fullName>
    </submittedName>
</protein>
<comment type="caution">
    <text evidence="1">The sequence shown here is derived from an EMBL/GenBank/DDBJ whole genome shotgun (WGS) entry which is preliminary data.</text>
</comment>
<dbReference type="EMBL" id="JBJURJ010000008">
    <property type="protein sequence ID" value="MFM9329281.1"/>
    <property type="molecule type" value="Genomic_DNA"/>
</dbReference>
<dbReference type="Proteomes" id="UP001631969">
    <property type="component" value="Unassembled WGS sequence"/>
</dbReference>
<name>A0ACC7P005_9BACL</name>
<organism evidence="1 2">
    <name type="scientific">Paenibacillus mesotrionivorans</name>
    <dbReference type="NCBI Taxonomy" id="3160968"/>
    <lineage>
        <taxon>Bacteria</taxon>
        <taxon>Bacillati</taxon>
        <taxon>Bacillota</taxon>
        <taxon>Bacilli</taxon>
        <taxon>Bacillales</taxon>
        <taxon>Paenibacillaceae</taxon>
        <taxon>Paenibacillus</taxon>
    </lineage>
</organism>
<evidence type="ECO:0000313" key="2">
    <source>
        <dbReference type="Proteomes" id="UP001631969"/>
    </source>
</evidence>